<dbReference type="GO" id="GO:0008780">
    <property type="term" value="F:acyl-[acyl-carrier-protein]-UDP-N-acetylglucosamine O-acyltransferase activity"/>
    <property type="evidence" value="ECO:0007669"/>
    <property type="project" value="UniProtKB-UniRule"/>
</dbReference>
<dbReference type="UniPathway" id="UPA00359">
    <property type="reaction ID" value="UER00477"/>
</dbReference>
<dbReference type="PIRSF" id="PIRSF000456">
    <property type="entry name" value="UDP-GlcNAc_acltr"/>
    <property type="match status" value="1"/>
</dbReference>
<dbReference type="AlphaFoldDB" id="A0A316G139"/>
<keyword evidence="5 6" id="KW-0012">Acyltransferase</keyword>
<keyword evidence="4 6" id="KW-0443">Lipid metabolism</keyword>
<comment type="subcellular location">
    <subcellularLocation>
        <location evidence="6">Cytoplasm</location>
    </subcellularLocation>
</comment>
<evidence type="ECO:0000256" key="4">
    <source>
        <dbReference type="ARBA" id="ARBA00023098"/>
    </source>
</evidence>
<keyword evidence="2 6" id="KW-0441">Lipid A biosynthesis</keyword>
<feature type="domain" description="UDP N-acetylglucosamine O-acyltransferase C-terminal" evidence="7">
    <location>
        <begin position="180"/>
        <end position="259"/>
    </location>
</feature>
<dbReference type="Proteomes" id="UP000245790">
    <property type="component" value="Unassembled WGS sequence"/>
</dbReference>
<dbReference type="Pfam" id="PF13720">
    <property type="entry name" value="Acetyltransf_11"/>
    <property type="match status" value="1"/>
</dbReference>
<keyword evidence="6" id="KW-0677">Repeat</keyword>
<comment type="similarity">
    <text evidence="6">Belongs to the transferase hexapeptide repeat family. LpxA subfamily.</text>
</comment>
<dbReference type="OrthoDB" id="9807278at2"/>
<dbReference type="SUPFAM" id="SSF51161">
    <property type="entry name" value="Trimeric LpxA-like enzymes"/>
    <property type="match status" value="1"/>
</dbReference>
<evidence type="ECO:0000256" key="2">
    <source>
        <dbReference type="ARBA" id="ARBA00022556"/>
    </source>
</evidence>
<dbReference type="InterPro" id="IPR037157">
    <property type="entry name" value="Acetyltransf_C_sf"/>
</dbReference>
<dbReference type="HAMAP" id="MF_00387">
    <property type="entry name" value="LpxA"/>
    <property type="match status" value="1"/>
</dbReference>
<sequence>MSHPSAKIHPSAIIEPGAQLAEDVEVGPFSVIGPHVTIESGTRVGPHVVINGHTSIGKDNRFYQFASIGEENQDKKYQGEPTKTIIGDNNVFREGCTVHRGTVQDIGYTQIGSHGLFMAYTHVAHDCLVGDHVIFANNATIAGHVSVGDWVILGGFTGVHQFCKVGAHAFAGMNSSITQDVPPYVMLQDGVPRAINAEGLKRRGFSSDDIRAIKNAFRALYRKNLKLEQAKTEIQTIANNSQAVDVIVQFLENSQRGIVR</sequence>
<dbReference type="GO" id="GO:0005737">
    <property type="term" value="C:cytoplasm"/>
    <property type="evidence" value="ECO:0007669"/>
    <property type="project" value="UniProtKB-SubCell"/>
</dbReference>
<organism evidence="8 9">
    <name type="scientific">Pleionea mediterranea</name>
    <dbReference type="NCBI Taxonomy" id="523701"/>
    <lineage>
        <taxon>Bacteria</taxon>
        <taxon>Pseudomonadati</taxon>
        <taxon>Pseudomonadota</taxon>
        <taxon>Gammaproteobacteria</taxon>
        <taxon>Oceanospirillales</taxon>
        <taxon>Pleioneaceae</taxon>
        <taxon>Pleionea</taxon>
    </lineage>
</organism>
<dbReference type="PANTHER" id="PTHR43480:SF1">
    <property type="entry name" value="ACYL-[ACYL-CARRIER-PROTEIN]--UDP-N-ACETYLGLUCOSAMINE O-ACYLTRANSFERASE, MITOCHONDRIAL-RELATED"/>
    <property type="match status" value="1"/>
</dbReference>
<dbReference type="PANTHER" id="PTHR43480">
    <property type="entry name" value="ACYL-[ACYL-CARRIER-PROTEIN]--UDP-N-ACETYLGLUCOSAMINE O-ACYLTRANSFERASE"/>
    <property type="match status" value="1"/>
</dbReference>
<comment type="pathway">
    <text evidence="6">Glycolipid biosynthesis; lipid IV(A) biosynthesis; lipid IV(A) from (3R)-3-hydroxytetradecanoyl-[acyl-carrier-protein] and UDP-N-acetyl-alpha-D-glucosamine: step 1/6.</text>
</comment>
<comment type="catalytic activity">
    <reaction evidence="6">
        <text>a (3R)-hydroxyacyl-[ACP] + UDP-N-acetyl-alpha-D-glucosamine = a UDP-3-O-[(3R)-3-hydroxyacyl]-N-acetyl-alpha-D-glucosamine + holo-[ACP]</text>
        <dbReference type="Rhea" id="RHEA:67812"/>
        <dbReference type="Rhea" id="RHEA-COMP:9685"/>
        <dbReference type="Rhea" id="RHEA-COMP:9945"/>
        <dbReference type="ChEBI" id="CHEBI:57705"/>
        <dbReference type="ChEBI" id="CHEBI:64479"/>
        <dbReference type="ChEBI" id="CHEBI:78827"/>
        <dbReference type="ChEBI" id="CHEBI:173225"/>
        <dbReference type="EC" id="2.3.1.129"/>
    </reaction>
</comment>
<dbReference type="NCBIfam" id="TIGR01852">
    <property type="entry name" value="lipid_A_lpxA"/>
    <property type="match status" value="1"/>
</dbReference>
<reference evidence="8 9" key="1">
    <citation type="submission" date="2018-05" db="EMBL/GenBank/DDBJ databases">
        <title>Genomic Encyclopedia of Type Strains, Phase IV (KMG-IV): sequencing the most valuable type-strain genomes for metagenomic binning, comparative biology and taxonomic classification.</title>
        <authorList>
            <person name="Goeker M."/>
        </authorList>
    </citation>
    <scope>NUCLEOTIDE SEQUENCE [LARGE SCALE GENOMIC DNA]</scope>
    <source>
        <strain evidence="8 9">DSM 25350</strain>
    </source>
</reference>
<keyword evidence="9" id="KW-1185">Reference proteome</keyword>
<dbReference type="EC" id="2.3.1.129" evidence="6"/>
<keyword evidence="6" id="KW-0963">Cytoplasm</keyword>
<dbReference type="InterPro" id="IPR029098">
    <property type="entry name" value="Acetyltransf_C"/>
</dbReference>
<evidence type="ECO:0000313" key="9">
    <source>
        <dbReference type="Proteomes" id="UP000245790"/>
    </source>
</evidence>
<evidence type="ECO:0000259" key="7">
    <source>
        <dbReference type="Pfam" id="PF13720"/>
    </source>
</evidence>
<evidence type="ECO:0000256" key="6">
    <source>
        <dbReference type="HAMAP-Rule" id="MF_00387"/>
    </source>
</evidence>
<dbReference type="GO" id="GO:0016020">
    <property type="term" value="C:membrane"/>
    <property type="evidence" value="ECO:0007669"/>
    <property type="project" value="GOC"/>
</dbReference>
<evidence type="ECO:0000313" key="8">
    <source>
        <dbReference type="EMBL" id="PWK54323.1"/>
    </source>
</evidence>
<dbReference type="Gene3D" id="2.160.10.10">
    <property type="entry name" value="Hexapeptide repeat proteins"/>
    <property type="match status" value="1"/>
</dbReference>
<dbReference type="Gene3D" id="1.20.1180.10">
    <property type="entry name" value="Udp N-acetylglucosamine O-acyltransferase, C-terminal domain"/>
    <property type="match status" value="1"/>
</dbReference>
<evidence type="ECO:0000256" key="1">
    <source>
        <dbReference type="ARBA" id="ARBA00022516"/>
    </source>
</evidence>
<keyword evidence="3 6" id="KW-0808">Transferase</keyword>
<dbReference type="EMBL" id="QGGU01000001">
    <property type="protein sequence ID" value="PWK54323.1"/>
    <property type="molecule type" value="Genomic_DNA"/>
</dbReference>
<dbReference type="Pfam" id="PF00132">
    <property type="entry name" value="Hexapep"/>
    <property type="match status" value="1"/>
</dbReference>
<evidence type="ECO:0000256" key="5">
    <source>
        <dbReference type="ARBA" id="ARBA00023315"/>
    </source>
</evidence>
<dbReference type="CDD" id="cd03351">
    <property type="entry name" value="LbH_UDP-GlcNAc_AT"/>
    <property type="match status" value="1"/>
</dbReference>
<dbReference type="RefSeq" id="WP_109761445.1">
    <property type="nucleotide sequence ID" value="NZ_QGGU01000001.1"/>
</dbReference>
<dbReference type="InterPro" id="IPR001451">
    <property type="entry name" value="Hexapep"/>
</dbReference>
<protein>
    <recommendedName>
        <fullName evidence="6">Acyl-[acyl-carrier-protein]--UDP-N-acetylglucosamine O-acyltransferase</fullName>
        <shortName evidence="6">UDP-N-acetylglucosamine acyltransferase</shortName>
        <ecNumber evidence="6">2.3.1.129</ecNumber>
    </recommendedName>
</protein>
<gene>
    <name evidence="6" type="primary">lpxA</name>
    <name evidence="8" type="ORF">C8D97_101171</name>
</gene>
<dbReference type="InterPro" id="IPR010137">
    <property type="entry name" value="Lipid_A_LpxA"/>
</dbReference>
<dbReference type="InterPro" id="IPR011004">
    <property type="entry name" value="Trimer_LpxA-like_sf"/>
</dbReference>
<accession>A0A316G139</accession>
<dbReference type="NCBIfam" id="NF003657">
    <property type="entry name" value="PRK05289.1"/>
    <property type="match status" value="1"/>
</dbReference>
<name>A0A316G139_9GAMM</name>
<dbReference type="GO" id="GO:0009245">
    <property type="term" value="P:lipid A biosynthetic process"/>
    <property type="evidence" value="ECO:0007669"/>
    <property type="project" value="UniProtKB-UniRule"/>
</dbReference>
<comment type="function">
    <text evidence="6">Involved in the biosynthesis of lipid A, a phosphorylated glycolipid that anchors the lipopolysaccharide to the outer membrane of the cell.</text>
</comment>
<proteinExistence type="inferred from homology"/>
<comment type="caution">
    <text evidence="8">The sequence shown here is derived from an EMBL/GenBank/DDBJ whole genome shotgun (WGS) entry which is preliminary data.</text>
</comment>
<keyword evidence="1 6" id="KW-0444">Lipid biosynthesis</keyword>
<comment type="subunit">
    <text evidence="6">Homotrimer.</text>
</comment>
<evidence type="ECO:0000256" key="3">
    <source>
        <dbReference type="ARBA" id="ARBA00022679"/>
    </source>
</evidence>